<dbReference type="SUPFAM" id="SSF55021">
    <property type="entry name" value="ACT-like"/>
    <property type="match status" value="1"/>
</dbReference>
<gene>
    <name evidence="11" type="primary">nikR</name>
    <name evidence="11" type="ORF">E5988_12615</name>
</gene>
<organism evidence="11 12">
    <name type="scientific">Sphingomonas olei</name>
    <dbReference type="NCBI Taxonomy" id="1886787"/>
    <lineage>
        <taxon>Bacteria</taxon>
        <taxon>Pseudomonadati</taxon>
        <taxon>Pseudomonadota</taxon>
        <taxon>Alphaproteobacteria</taxon>
        <taxon>Sphingomonadales</taxon>
        <taxon>Sphingomonadaceae</taxon>
        <taxon>Sphingomonas</taxon>
    </lineage>
</organism>
<dbReference type="HAMAP" id="MF_00476">
    <property type="entry name" value="NikR"/>
    <property type="match status" value="1"/>
</dbReference>
<evidence type="ECO:0000256" key="3">
    <source>
        <dbReference type="ARBA" id="ARBA00022596"/>
    </source>
</evidence>
<comment type="similarity">
    <text evidence="2 8">Belongs to the transcriptional regulatory CopG/NikR family.</text>
</comment>
<feature type="domain" description="Transcription factor NikR nickel binding C-terminal" evidence="10">
    <location>
        <begin position="54"/>
        <end position="129"/>
    </location>
</feature>
<reference evidence="11 12" key="1">
    <citation type="submission" date="2019-04" db="EMBL/GenBank/DDBJ databases">
        <title>Microbes associate with the intestines of laboratory mice.</title>
        <authorList>
            <person name="Navarre W."/>
            <person name="Wong E."/>
            <person name="Huang K.C."/>
            <person name="Tropini C."/>
            <person name="Ng K."/>
            <person name="Yu B."/>
        </authorList>
    </citation>
    <scope>NUCLEOTIDE SEQUENCE [LARGE SCALE GENOMIC DNA]</scope>
    <source>
        <strain evidence="11 12">NM83_B4-11</strain>
    </source>
</reference>
<dbReference type="InterPro" id="IPR022988">
    <property type="entry name" value="Ni_resp_reg_NikR"/>
</dbReference>
<comment type="caution">
    <text evidence="11">The sequence shown here is derived from an EMBL/GenBank/DDBJ whole genome shotgun (WGS) entry which is preliminary data.</text>
</comment>
<evidence type="ECO:0000313" key="11">
    <source>
        <dbReference type="EMBL" id="THG39092.1"/>
    </source>
</evidence>
<evidence type="ECO:0000256" key="1">
    <source>
        <dbReference type="ARBA" id="ARBA00001967"/>
    </source>
</evidence>
<dbReference type="Gene3D" id="1.10.1220.10">
    <property type="entry name" value="Met repressor-like"/>
    <property type="match status" value="1"/>
</dbReference>
<dbReference type="CDD" id="cd22231">
    <property type="entry name" value="RHH_NikR_HicB-like"/>
    <property type="match status" value="1"/>
</dbReference>
<evidence type="ECO:0000256" key="2">
    <source>
        <dbReference type="ARBA" id="ARBA00008478"/>
    </source>
</evidence>
<dbReference type="EMBL" id="SSTI01000009">
    <property type="protein sequence ID" value="THG39092.1"/>
    <property type="molecule type" value="Genomic_DNA"/>
</dbReference>
<keyword evidence="3" id="KW-0533">Nickel</keyword>
<evidence type="ECO:0000256" key="5">
    <source>
        <dbReference type="ARBA" id="ARBA00023015"/>
    </source>
</evidence>
<accession>A0ABY2QFL9</accession>
<dbReference type="NCBIfam" id="NF002815">
    <property type="entry name" value="PRK02967.1"/>
    <property type="match status" value="1"/>
</dbReference>
<keyword evidence="4" id="KW-0479">Metal-binding</keyword>
<evidence type="ECO:0000313" key="12">
    <source>
        <dbReference type="Proteomes" id="UP000308038"/>
    </source>
</evidence>
<feature type="domain" description="Ribbon-helix-helix protein CopG" evidence="9">
    <location>
        <begin position="3"/>
        <end position="42"/>
    </location>
</feature>
<dbReference type="Proteomes" id="UP000308038">
    <property type="component" value="Unassembled WGS sequence"/>
</dbReference>
<dbReference type="InterPro" id="IPR014864">
    <property type="entry name" value="TF_NikR_Ni-bd_C"/>
</dbReference>
<dbReference type="Pfam" id="PF08753">
    <property type="entry name" value="NikR_C"/>
    <property type="match status" value="1"/>
</dbReference>
<comment type="caution">
    <text evidence="8">Lacks conserved residue(s) required for the propagation of feature annotation.</text>
</comment>
<dbReference type="RefSeq" id="WP_136451901.1">
    <property type="nucleotide sequence ID" value="NZ_SSTI01000009.1"/>
</dbReference>
<comment type="cofactor">
    <cofactor evidence="1">
        <name>Ni(2+)</name>
        <dbReference type="ChEBI" id="CHEBI:49786"/>
    </cofactor>
</comment>
<dbReference type="Gene3D" id="3.30.70.1150">
    <property type="entry name" value="ACT-like. Chain A, domain 2"/>
    <property type="match status" value="1"/>
</dbReference>
<proteinExistence type="inferred from homology"/>
<comment type="function">
    <text evidence="8">Transcriptional regulator.</text>
</comment>
<keyword evidence="5 8" id="KW-0805">Transcription regulation</keyword>
<dbReference type="InterPro" id="IPR002145">
    <property type="entry name" value="CopG"/>
</dbReference>
<evidence type="ECO:0000256" key="6">
    <source>
        <dbReference type="ARBA" id="ARBA00023125"/>
    </source>
</evidence>
<evidence type="ECO:0000256" key="8">
    <source>
        <dbReference type="HAMAP-Rule" id="MF_00476"/>
    </source>
</evidence>
<evidence type="ECO:0000256" key="7">
    <source>
        <dbReference type="ARBA" id="ARBA00023163"/>
    </source>
</evidence>
<dbReference type="InterPro" id="IPR045865">
    <property type="entry name" value="ACT-like_dom_sf"/>
</dbReference>
<evidence type="ECO:0000259" key="9">
    <source>
        <dbReference type="Pfam" id="PF01402"/>
    </source>
</evidence>
<evidence type="ECO:0000259" key="10">
    <source>
        <dbReference type="Pfam" id="PF08753"/>
    </source>
</evidence>
<dbReference type="PANTHER" id="PTHR34719:SF2">
    <property type="entry name" value="NICKEL-RESPONSIVE REGULATOR"/>
    <property type="match status" value="1"/>
</dbReference>
<dbReference type="SUPFAM" id="SSF47598">
    <property type="entry name" value="Ribbon-helix-helix"/>
    <property type="match status" value="1"/>
</dbReference>
<sequence>MQRITISVGDQLSADLDTIRAERGYQTRSEAVRDLVRDGIDRWQQETEIAAICVGNLSYVFDRRIRLLAKRLAEMQHASHDLIVATTAVRLDHFHTMESVLIRGPAAAVRAFADQVRAERGVRSGAINLLRVDAHEHHEHHDGADVHVHAGLAHLSPTN</sequence>
<name>A0ABY2QFL9_9SPHN</name>
<dbReference type="InterPro" id="IPR050192">
    <property type="entry name" value="CopG/NikR_regulator"/>
</dbReference>
<keyword evidence="12" id="KW-1185">Reference proteome</keyword>
<keyword evidence="7 8" id="KW-0804">Transcription</keyword>
<dbReference type="InterPro" id="IPR013321">
    <property type="entry name" value="Arc_rbn_hlx_hlx"/>
</dbReference>
<dbReference type="InterPro" id="IPR010985">
    <property type="entry name" value="Ribbon_hlx_hlx"/>
</dbReference>
<keyword evidence="6 8" id="KW-0238">DNA-binding</keyword>
<dbReference type="Pfam" id="PF01402">
    <property type="entry name" value="RHH_1"/>
    <property type="match status" value="1"/>
</dbReference>
<dbReference type="PANTHER" id="PTHR34719">
    <property type="entry name" value="NICKEL-RESPONSIVE REGULATOR"/>
    <property type="match status" value="1"/>
</dbReference>
<protein>
    <recommendedName>
        <fullName evidence="8">Putative nickel-responsive regulator</fullName>
    </recommendedName>
</protein>
<evidence type="ECO:0000256" key="4">
    <source>
        <dbReference type="ARBA" id="ARBA00022723"/>
    </source>
</evidence>
<dbReference type="InterPro" id="IPR027271">
    <property type="entry name" value="Acetolactate_synth/TF_NikR_C"/>
</dbReference>